<evidence type="ECO:0000313" key="5">
    <source>
        <dbReference type="Proteomes" id="UP001174934"/>
    </source>
</evidence>
<comment type="similarity">
    <text evidence="1">Belongs to the GST superfamily.</text>
</comment>
<gene>
    <name evidence="4" type="ORF">B0T17DRAFT_542166</name>
</gene>
<dbReference type="CDD" id="cd00570">
    <property type="entry name" value="GST_N_family"/>
    <property type="match status" value="1"/>
</dbReference>
<dbReference type="Gene3D" id="1.20.1050.10">
    <property type="match status" value="1"/>
</dbReference>
<dbReference type="Pfam" id="PF13417">
    <property type="entry name" value="GST_N_3"/>
    <property type="match status" value="1"/>
</dbReference>
<dbReference type="GO" id="GO:0005737">
    <property type="term" value="C:cytoplasm"/>
    <property type="evidence" value="ECO:0007669"/>
    <property type="project" value="TreeGrafter"/>
</dbReference>
<proteinExistence type="inferred from homology"/>
<dbReference type="InterPro" id="IPR040079">
    <property type="entry name" value="Glutathione_S-Trfase"/>
</dbReference>
<organism evidence="4 5">
    <name type="scientific">Bombardia bombarda</name>
    <dbReference type="NCBI Taxonomy" id="252184"/>
    <lineage>
        <taxon>Eukaryota</taxon>
        <taxon>Fungi</taxon>
        <taxon>Dikarya</taxon>
        <taxon>Ascomycota</taxon>
        <taxon>Pezizomycotina</taxon>
        <taxon>Sordariomycetes</taxon>
        <taxon>Sordariomycetidae</taxon>
        <taxon>Sordariales</taxon>
        <taxon>Lasiosphaeriaceae</taxon>
        <taxon>Bombardia</taxon>
    </lineage>
</organism>
<feature type="region of interest" description="Disordered" evidence="2">
    <location>
        <begin position="120"/>
        <end position="147"/>
    </location>
</feature>
<feature type="region of interest" description="Disordered" evidence="2">
    <location>
        <begin position="65"/>
        <end position="84"/>
    </location>
</feature>
<accession>A0AA39U7R2</accession>
<feature type="compositionally biased region" description="Low complexity" evidence="2">
    <location>
        <begin position="348"/>
        <end position="358"/>
    </location>
</feature>
<feature type="region of interest" description="Disordered" evidence="2">
    <location>
        <begin position="339"/>
        <end position="361"/>
    </location>
</feature>
<feature type="region of interest" description="Disordered" evidence="2">
    <location>
        <begin position="206"/>
        <end position="229"/>
    </location>
</feature>
<dbReference type="AlphaFoldDB" id="A0AA39U7R2"/>
<evidence type="ECO:0000313" key="4">
    <source>
        <dbReference type="EMBL" id="KAK0612929.1"/>
    </source>
</evidence>
<dbReference type="SFLD" id="SFLDS00019">
    <property type="entry name" value="Glutathione_Transferase_(cytos"/>
    <property type="match status" value="1"/>
</dbReference>
<dbReference type="SFLD" id="SFLDG00358">
    <property type="entry name" value="Main_(cytGST)"/>
    <property type="match status" value="1"/>
</dbReference>
<sequence length="540" mass="58840">MPGVSGVIGFHANHHHHHLHGYPNTSYEDQLSQPDATATAAAVAIASSAVAVASSAASAGVAHHSFRSSGQTAMPGETMNSPRAWGEKELDPLLASKRPADSDVTGSHLSNDAAATAAGAATGLASNDGSGGQGEQKEMEPALNSGRPLVTRLVENPPTWPSGDRSCLIWTKWFETYFPWVDNVYSHRSTQQYKRRSVVTHYWDCRMKGRPPGTPKSNDPNKKKRKRLARERGLCDVKIKITEVGEAGLQELQGISSSMDAAAGGGKEDQSALGEMLLACKRGRPFWTIQRVNGISNANGNGAVADGQQRQPAAHKHTLEKSDVIKKNSVQRWLAARDKDVKKRGRPVRSSSGRPAAPVWKPTGDAAVTARKHAKDSEIEFYGACFCPFSQRVWIALEAKGLPYQYCETDPFCKPKSARLLEANPRGLVPAIRQGDWACGESAVILEYLEEIDSTILLHPTDARLKAFCRLWIDFINAKLVPSFFALLAMTEEQQPSRAQGLERLQRDLTSLVQAAEEEVWSTCPSILAFLIFQKASANQ</sequence>
<dbReference type="Proteomes" id="UP001174934">
    <property type="component" value="Unassembled WGS sequence"/>
</dbReference>
<protein>
    <recommendedName>
        <fullName evidence="3">GST N-terminal domain-containing protein</fullName>
    </recommendedName>
</protein>
<dbReference type="Gene3D" id="3.40.30.10">
    <property type="entry name" value="Glutaredoxin"/>
    <property type="match status" value="1"/>
</dbReference>
<dbReference type="PANTHER" id="PTHR43968:SF6">
    <property type="entry name" value="GLUTATHIONE S-TRANSFERASE OMEGA"/>
    <property type="match status" value="1"/>
</dbReference>
<keyword evidence="5" id="KW-1185">Reference proteome</keyword>
<feature type="domain" description="GST N-terminal" evidence="3">
    <location>
        <begin position="377"/>
        <end position="457"/>
    </location>
</feature>
<evidence type="ECO:0000259" key="3">
    <source>
        <dbReference type="PROSITE" id="PS50404"/>
    </source>
</evidence>
<dbReference type="SUPFAM" id="SSF52833">
    <property type="entry name" value="Thioredoxin-like"/>
    <property type="match status" value="1"/>
</dbReference>
<evidence type="ECO:0000256" key="1">
    <source>
        <dbReference type="ARBA" id="ARBA00007409"/>
    </source>
</evidence>
<dbReference type="PROSITE" id="PS50404">
    <property type="entry name" value="GST_NTER"/>
    <property type="match status" value="1"/>
</dbReference>
<reference evidence="4" key="1">
    <citation type="submission" date="2023-06" db="EMBL/GenBank/DDBJ databases">
        <title>Genome-scale phylogeny and comparative genomics of the fungal order Sordariales.</title>
        <authorList>
            <consortium name="Lawrence Berkeley National Laboratory"/>
            <person name="Hensen N."/>
            <person name="Bonometti L."/>
            <person name="Westerberg I."/>
            <person name="Brannstrom I.O."/>
            <person name="Guillou S."/>
            <person name="Cros-Aarteil S."/>
            <person name="Calhoun S."/>
            <person name="Haridas S."/>
            <person name="Kuo A."/>
            <person name="Mondo S."/>
            <person name="Pangilinan J."/>
            <person name="Riley R."/>
            <person name="LaButti K."/>
            <person name="Andreopoulos B."/>
            <person name="Lipzen A."/>
            <person name="Chen C."/>
            <person name="Yanf M."/>
            <person name="Daum C."/>
            <person name="Ng V."/>
            <person name="Clum A."/>
            <person name="Steindorff A."/>
            <person name="Ohm R."/>
            <person name="Martin F."/>
            <person name="Silar P."/>
            <person name="Natvig D."/>
            <person name="Lalanne C."/>
            <person name="Gautier V."/>
            <person name="Ament-velasquez S.L."/>
            <person name="Kruys A."/>
            <person name="Hutchinson M.I."/>
            <person name="Powell A.J."/>
            <person name="Barry K."/>
            <person name="Miller A.N."/>
            <person name="Grigoriev I.V."/>
            <person name="Debuchy R."/>
            <person name="Gladieux P."/>
            <person name="Thoren M.H."/>
            <person name="Johannesson H."/>
        </authorList>
    </citation>
    <scope>NUCLEOTIDE SEQUENCE</scope>
    <source>
        <strain evidence="4">SMH3391-2</strain>
    </source>
</reference>
<comment type="caution">
    <text evidence="4">The sequence shown here is derived from an EMBL/GenBank/DDBJ whole genome shotgun (WGS) entry which is preliminary data.</text>
</comment>
<dbReference type="PANTHER" id="PTHR43968">
    <property type="match status" value="1"/>
</dbReference>
<dbReference type="EMBL" id="JAULSR010000008">
    <property type="protein sequence ID" value="KAK0612929.1"/>
    <property type="molecule type" value="Genomic_DNA"/>
</dbReference>
<dbReference type="InterPro" id="IPR050983">
    <property type="entry name" value="GST_Omega/HSP26"/>
</dbReference>
<dbReference type="InterPro" id="IPR036249">
    <property type="entry name" value="Thioredoxin-like_sf"/>
</dbReference>
<evidence type="ECO:0000256" key="2">
    <source>
        <dbReference type="SAM" id="MobiDB-lite"/>
    </source>
</evidence>
<name>A0AA39U7R2_9PEZI</name>
<dbReference type="InterPro" id="IPR004045">
    <property type="entry name" value="Glutathione_S-Trfase_N"/>
</dbReference>